<dbReference type="InterPro" id="IPR001451">
    <property type="entry name" value="Hexapep"/>
</dbReference>
<organism evidence="5 6">
    <name type="scientific">Exiguobacterium alkaliphilum</name>
    <dbReference type="NCBI Taxonomy" id="1428684"/>
    <lineage>
        <taxon>Bacteria</taxon>
        <taxon>Bacillati</taxon>
        <taxon>Bacillota</taxon>
        <taxon>Bacilli</taxon>
        <taxon>Bacillales</taxon>
        <taxon>Bacillales Family XII. Incertae Sedis</taxon>
        <taxon>Exiguobacterium</taxon>
    </lineage>
</organism>
<dbReference type="InterPro" id="IPR051159">
    <property type="entry name" value="Hexapeptide_acetyltransf"/>
</dbReference>
<comment type="similarity">
    <text evidence="1">Belongs to the transferase hexapeptide repeat family.</text>
</comment>
<sequence length="185" mass="20177">MLTEKEKMIRGERYIAGDKELVADRKHARRLTERFNAAGIDELETRKAALKELLGTTGESYYVEPTFKCDYGYNIHLGERFFANFDCVFLDICPIRFGDDCMLGPGVHVYTATHPLDPTERISGVEFGKPVTVGHRVWIGGGAILNPGVTVGDDAVIASGSVVTKDVPAKAVVGGNPARVLKLIP</sequence>
<dbReference type="InterPro" id="IPR024688">
    <property type="entry name" value="Mac_dom"/>
</dbReference>
<dbReference type="Pfam" id="PF00132">
    <property type="entry name" value="Hexapep"/>
    <property type="match status" value="1"/>
</dbReference>
<evidence type="ECO:0000259" key="4">
    <source>
        <dbReference type="SMART" id="SM01266"/>
    </source>
</evidence>
<evidence type="ECO:0000313" key="5">
    <source>
        <dbReference type="EMBL" id="MCT4795224.1"/>
    </source>
</evidence>
<keyword evidence="2" id="KW-0808">Transferase</keyword>
<evidence type="ECO:0000256" key="3">
    <source>
        <dbReference type="ARBA" id="ARBA00022737"/>
    </source>
</evidence>
<keyword evidence="6" id="KW-1185">Reference proteome</keyword>
<dbReference type="CDD" id="cd03357">
    <property type="entry name" value="LbH_MAT_GAT"/>
    <property type="match status" value="1"/>
</dbReference>
<dbReference type="SUPFAM" id="SSF51161">
    <property type="entry name" value="Trimeric LpxA-like enzymes"/>
    <property type="match status" value="1"/>
</dbReference>
<dbReference type="Pfam" id="PF12464">
    <property type="entry name" value="Mac"/>
    <property type="match status" value="1"/>
</dbReference>
<gene>
    <name evidence="5" type="ORF">NQG31_06680</name>
</gene>
<name>A0ABT2KXT1_9BACL</name>
<proteinExistence type="inferred from homology"/>
<accession>A0ABT2KXT1</accession>
<dbReference type="PANTHER" id="PTHR23416:SF23">
    <property type="entry name" value="ACETYLTRANSFERASE C18B11.09C-RELATED"/>
    <property type="match status" value="1"/>
</dbReference>
<dbReference type="PANTHER" id="PTHR23416">
    <property type="entry name" value="SIALIC ACID SYNTHASE-RELATED"/>
    <property type="match status" value="1"/>
</dbReference>
<dbReference type="InterPro" id="IPR011004">
    <property type="entry name" value="Trimer_LpxA-like_sf"/>
</dbReference>
<feature type="domain" description="Maltose/galactoside acetyltransferase" evidence="4">
    <location>
        <begin position="5"/>
        <end position="59"/>
    </location>
</feature>
<dbReference type="InterPro" id="IPR018357">
    <property type="entry name" value="Hexapep_transf_CS"/>
</dbReference>
<evidence type="ECO:0000313" key="6">
    <source>
        <dbReference type="Proteomes" id="UP001206821"/>
    </source>
</evidence>
<dbReference type="SMART" id="SM01266">
    <property type="entry name" value="Mac"/>
    <property type="match status" value="1"/>
</dbReference>
<keyword evidence="3" id="KW-0677">Repeat</keyword>
<dbReference type="Gene3D" id="2.160.10.10">
    <property type="entry name" value="Hexapeptide repeat proteins"/>
    <property type="match status" value="1"/>
</dbReference>
<comment type="caution">
    <text evidence="5">The sequence shown here is derived from an EMBL/GenBank/DDBJ whole genome shotgun (WGS) entry which is preliminary data.</text>
</comment>
<dbReference type="PROSITE" id="PS00101">
    <property type="entry name" value="HEXAPEP_TRANSFERASES"/>
    <property type="match status" value="1"/>
</dbReference>
<dbReference type="Proteomes" id="UP001206821">
    <property type="component" value="Unassembled WGS sequence"/>
</dbReference>
<dbReference type="EMBL" id="JANIEK010000020">
    <property type="protein sequence ID" value="MCT4795224.1"/>
    <property type="molecule type" value="Genomic_DNA"/>
</dbReference>
<evidence type="ECO:0000256" key="2">
    <source>
        <dbReference type="ARBA" id="ARBA00022679"/>
    </source>
</evidence>
<protein>
    <submittedName>
        <fullName evidence="5">Acetyltransferase</fullName>
    </submittedName>
</protein>
<reference evidence="5 6" key="1">
    <citation type="submission" date="2022-07" db="EMBL/GenBank/DDBJ databases">
        <title>Genomic and pangenome structural analysis of the polyextremophile Exiguobacterium.</title>
        <authorList>
            <person name="Shen L."/>
        </authorList>
    </citation>
    <scope>NUCLEOTIDE SEQUENCE [LARGE SCALE GENOMIC DNA]</scope>
    <source>
        <strain evidence="5 6">12_1</strain>
    </source>
</reference>
<evidence type="ECO:0000256" key="1">
    <source>
        <dbReference type="ARBA" id="ARBA00007274"/>
    </source>
</evidence>